<dbReference type="Gene3D" id="3.40.50.150">
    <property type="entry name" value="Vaccinia Virus protein VP39"/>
    <property type="match status" value="1"/>
</dbReference>
<accession>R7T7X9</accession>
<dbReference type="GO" id="GO:0016740">
    <property type="term" value="F:transferase activity"/>
    <property type="evidence" value="ECO:0007669"/>
    <property type="project" value="UniProtKB-KW"/>
</dbReference>
<dbReference type="EMBL" id="KB311212">
    <property type="protein sequence ID" value="ELT89739.1"/>
    <property type="molecule type" value="Genomic_DNA"/>
</dbReference>
<dbReference type="Pfam" id="PF10294">
    <property type="entry name" value="Methyltransf_16"/>
    <property type="match status" value="1"/>
</dbReference>
<proteinExistence type="inferred from homology"/>
<organism evidence="4">
    <name type="scientific">Capitella teleta</name>
    <name type="common">Polychaete worm</name>
    <dbReference type="NCBI Taxonomy" id="283909"/>
    <lineage>
        <taxon>Eukaryota</taxon>
        <taxon>Metazoa</taxon>
        <taxon>Spiralia</taxon>
        <taxon>Lophotrochozoa</taxon>
        <taxon>Annelida</taxon>
        <taxon>Polychaeta</taxon>
        <taxon>Sedentaria</taxon>
        <taxon>Scolecida</taxon>
        <taxon>Capitellidae</taxon>
        <taxon>Capitella</taxon>
    </lineage>
</organism>
<dbReference type="EnsemblMetazoa" id="CapteT224003">
    <property type="protein sequence ID" value="CapteP224003"/>
    <property type="gene ID" value="CapteG224003"/>
</dbReference>
<reference evidence="4 6" key="2">
    <citation type="journal article" date="2013" name="Nature">
        <title>Insights into bilaterian evolution from three spiralian genomes.</title>
        <authorList>
            <person name="Simakov O."/>
            <person name="Marletaz F."/>
            <person name="Cho S.J."/>
            <person name="Edsinger-Gonzales E."/>
            <person name="Havlak P."/>
            <person name="Hellsten U."/>
            <person name="Kuo D.H."/>
            <person name="Larsson T."/>
            <person name="Lv J."/>
            <person name="Arendt D."/>
            <person name="Savage R."/>
            <person name="Osoegawa K."/>
            <person name="de Jong P."/>
            <person name="Grimwood J."/>
            <person name="Chapman J.A."/>
            <person name="Shapiro H."/>
            <person name="Aerts A."/>
            <person name="Otillar R.P."/>
            <person name="Terry A.Y."/>
            <person name="Boore J.L."/>
            <person name="Grigoriev I.V."/>
            <person name="Lindberg D.R."/>
            <person name="Seaver E.C."/>
            <person name="Weisblat D.A."/>
            <person name="Putnam N.H."/>
            <person name="Rokhsar D.S."/>
        </authorList>
    </citation>
    <scope>NUCLEOTIDE SEQUENCE</scope>
    <source>
        <strain evidence="4 6">I ESC-2004</strain>
    </source>
</reference>
<evidence type="ECO:0000256" key="2">
    <source>
        <dbReference type="ARBA" id="ARBA00022679"/>
    </source>
</evidence>
<dbReference type="PANTHER" id="PTHR14614:SF130">
    <property type="entry name" value="PROTEIN-LYSINE N-METHYLTRANSFERASE EEF2KMT"/>
    <property type="match status" value="1"/>
</dbReference>
<dbReference type="AlphaFoldDB" id="R7T7X9"/>
<evidence type="ECO:0000313" key="4">
    <source>
        <dbReference type="EMBL" id="ELT89739.1"/>
    </source>
</evidence>
<gene>
    <name evidence="4" type="ORF">CAPTEDRAFT_224003</name>
</gene>
<feature type="domain" description="FAM86 N-terminal" evidence="3">
    <location>
        <begin position="20"/>
        <end position="69"/>
    </location>
</feature>
<sequence>MSTREVFTNWPSLEASDQEQLLCGTTQHSLSVEFPPSAMYRKRFLKHIISELEKNGTEIIEALYEEYTHLLSLSTEDANTCFKIYPNPSGKDFVLRESTNMISQGTTGLQTWPAAFCLAEWALENSDLLRKKRIIELGSGLGFAGMLIHASCQPEKYIFTDCHENVLHLLQSNINLNYSEKTEDAEWDPVVGLQGCYQLKSRATLCTLALNWETVNESDLSLLSQGADVIVAADVVYDSSIIPSLVRVLSAFLRSKESIAFIASTIRNIDTMNEFTGALEEASIEATVLSSPTNKVFVYDRSTPFRILQLRS</sequence>
<dbReference type="InterPro" id="IPR029426">
    <property type="entry name" value="FAM86_N"/>
</dbReference>
<dbReference type="OrthoDB" id="194386at2759"/>
<comment type="similarity">
    <text evidence="1">Belongs to the class I-like SAM-binding methyltransferase superfamily. EEF2KMT family.</text>
</comment>
<dbReference type="FunCoup" id="R7T7X9">
    <property type="interactions" value="1097"/>
</dbReference>
<dbReference type="Proteomes" id="UP000014760">
    <property type="component" value="Unassembled WGS sequence"/>
</dbReference>
<dbReference type="OMA" id="PIRTYRI"/>
<dbReference type="Pfam" id="PF14904">
    <property type="entry name" value="FAM86"/>
    <property type="match status" value="1"/>
</dbReference>
<keyword evidence="2" id="KW-0808">Transferase</keyword>
<dbReference type="GO" id="GO:0032991">
    <property type="term" value="C:protein-containing complex"/>
    <property type="evidence" value="ECO:0007669"/>
    <property type="project" value="TreeGrafter"/>
</dbReference>
<keyword evidence="6" id="KW-1185">Reference proteome</keyword>
<dbReference type="STRING" id="283909.R7T7X9"/>
<evidence type="ECO:0000313" key="5">
    <source>
        <dbReference type="EnsemblMetazoa" id="CapteP224003"/>
    </source>
</evidence>
<evidence type="ECO:0000259" key="3">
    <source>
        <dbReference type="Pfam" id="PF14904"/>
    </source>
</evidence>
<name>R7T7X9_CAPTE</name>
<evidence type="ECO:0000256" key="1">
    <source>
        <dbReference type="ARBA" id="ARBA00005511"/>
    </source>
</evidence>
<reference evidence="5" key="3">
    <citation type="submission" date="2015-06" db="UniProtKB">
        <authorList>
            <consortium name="EnsemblMetazoa"/>
        </authorList>
    </citation>
    <scope>IDENTIFICATION</scope>
</reference>
<dbReference type="HOGENOM" id="CLU_038942_0_1_1"/>
<dbReference type="EMBL" id="AMQN01014733">
    <property type="status" value="NOT_ANNOTATED_CDS"/>
    <property type="molecule type" value="Genomic_DNA"/>
</dbReference>
<dbReference type="InterPro" id="IPR019410">
    <property type="entry name" value="Methyltransf_16"/>
</dbReference>
<dbReference type="SUPFAM" id="SSF53335">
    <property type="entry name" value="S-adenosyl-L-methionine-dependent methyltransferases"/>
    <property type="match status" value="1"/>
</dbReference>
<evidence type="ECO:0000313" key="6">
    <source>
        <dbReference type="Proteomes" id="UP000014760"/>
    </source>
</evidence>
<dbReference type="InterPro" id="IPR029063">
    <property type="entry name" value="SAM-dependent_MTases_sf"/>
</dbReference>
<protein>
    <recommendedName>
        <fullName evidence="3">FAM86 N-terminal domain-containing protein</fullName>
    </recommendedName>
</protein>
<reference evidence="6" key="1">
    <citation type="submission" date="2012-12" db="EMBL/GenBank/DDBJ databases">
        <authorList>
            <person name="Hellsten U."/>
            <person name="Grimwood J."/>
            <person name="Chapman J.A."/>
            <person name="Shapiro H."/>
            <person name="Aerts A."/>
            <person name="Otillar R.P."/>
            <person name="Terry A.Y."/>
            <person name="Boore J.L."/>
            <person name="Simakov O."/>
            <person name="Marletaz F."/>
            <person name="Cho S.-J."/>
            <person name="Edsinger-Gonzales E."/>
            <person name="Havlak P."/>
            <person name="Kuo D.-H."/>
            <person name="Larsson T."/>
            <person name="Lv J."/>
            <person name="Arendt D."/>
            <person name="Savage R."/>
            <person name="Osoegawa K."/>
            <person name="de Jong P."/>
            <person name="Lindberg D.R."/>
            <person name="Seaver E.C."/>
            <person name="Weisblat D.A."/>
            <person name="Putnam N.H."/>
            <person name="Grigoriev I.V."/>
            <person name="Rokhsar D.S."/>
        </authorList>
    </citation>
    <scope>NUCLEOTIDE SEQUENCE</scope>
    <source>
        <strain evidence="6">I ESC-2004</strain>
    </source>
</reference>
<dbReference type="PANTHER" id="PTHR14614">
    <property type="entry name" value="HEPATOCELLULAR CARCINOMA-ASSOCIATED ANTIGEN"/>
    <property type="match status" value="1"/>
</dbReference>